<feature type="binding site" evidence="8">
    <location>
        <position position="143"/>
    </location>
    <ligand>
        <name>substrate</name>
    </ligand>
</feature>
<dbReference type="Proteomes" id="UP001332243">
    <property type="component" value="Unassembled WGS sequence"/>
</dbReference>
<keyword evidence="14" id="KW-1185">Reference proteome</keyword>
<proteinExistence type="inferred from homology"/>
<dbReference type="InterPro" id="IPR016188">
    <property type="entry name" value="PurM-like_N"/>
</dbReference>
<dbReference type="EMBL" id="JAZGQK010000006">
    <property type="protein sequence ID" value="MEE6258261.1"/>
    <property type="molecule type" value="Genomic_DNA"/>
</dbReference>
<dbReference type="EC" id="6.3.5.3" evidence="8"/>
<dbReference type="NCBIfam" id="TIGR01736">
    <property type="entry name" value="FGAM_synth_II"/>
    <property type="match status" value="1"/>
</dbReference>
<evidence type="ECO:0000256" key="9">
    <source>
        <dbReference type="SAM" id="MobiDB-lite"/>
    </source>
</evidence>
<feature type="binding site" evidence="8">
    <location>
        <position position="120"/>
    </location>
    <ligand>
        <name>Mg(2+)</name>
        <dbReference type="ChEBI" id="CHEBI:18420"/>
        <label>1</label>
    </ligand>
</feature>
<feature type="compositionally biased region" description="Polar residues" evidence="9">
    <location>
        <begin position="843"/>
        <end position="858"/>
    </location>
</feature>
<gene>
    <name evidence="8 13" type="primary">purL</name>
    <name evidence="13" type="ORF">V1633_07115</name>
</gene>
<dbReference type="PANTHER" id="PTHR43555">
    <property type="entry name" value="PHOSPHORIBOSYLFORMYLGLYCINAMIDINE SYNTHASE SUBUNIT PURL"/>
    <property type="match status" value="1"/>
</dbReference>
<keyword evidence="6 8" id="KW-0067">ATP-binding</keyword>
<feature type="binding site" evidence="8">
    <location>
        <begin position="340"/>
        <end position="342"/>
    </location>
    <ligand>
        <name>substrate</name>
    </ligand>
</feature>
<feature type="binding site" evidence="8">
    <location>
        <position position="296"/>
    </location>
    <ligand>
        <name>Mg(2+)</name>
        <dbReference type="ChEBI" id="CHEBI:18420"/>
        <label>2</label>
    </ligand>
</feature>
<dbReference type="RefSeq" id="WP_331213798.1">
    <property type="nucleotide sequence ID" value="NZ_JAZGQK010000006.1"/>
</dbReference>
<comment type="caution">
    <text evidence="13">The sequence shown here is derived from an EMBL/GenBank/DDBJ whole genome shotgun (WGS) entry which is preliminary data.</text>
</comment>
<feature type="domain" description="PurM-like C-terminal" evidence="11">
    <location>
        <begin position="228"/>
        <end position="378"/>
    </location>
</feature>
<dbReference type="Pfam" id="PF18072">
    <property type="entry name" value="FGAR-AT_linker"/>
    <property type="match status" value="1"/>
</dbReference>
<keyword evidence="3 8" id="KW-0479">Metal-binding</keyword>
<feature type="domain" description="PurM-like C-terminal" evidence="11">
    <location>
        <begin position="615"/>
        <end position="753"/>
    </location>
</feature>
<keyword evidence="1 8" id="KW-0963">Cytoplasm</keyword>
<sequence length="903" mass="94154">MGQPEPTLADYPSAPVDPAGLDTVAQATATPGELQPYTELGLRDDEYDRIRQILGRRPTQSELAMYSIMWSEHCSYKSSKVHLRQFSEKAPPSDRMLAGIGENAGVIQVSDKLAVTFKVESHNHPSFVEPHQGAATGVGGIVRDILAMGARPIAVMDPLRFGAADHPDTARVLPGVVAGIGTYGNSLGLPNIGGEVVFDPCYQGNPLVNALSLGVLPVDRLQNKAAAGPGNVVVLLGAKTGRDGIGGVSVLASATFDDASEQRRPSVQVGDPFMEKLLIEACLELYDAQLVVGIQDLGGAGLTCALTETAAAAGTGMRVWLERVPLREASMEPHEILASESQERMLLIVAPDRLDAVLKTAEKWGVPASAIGEVTGPESGVEPGRLLITWHGHPVVDVPPGSLVDDGPVYARPMREPADLILLQADRAETLARPSTPEALRETVLRMIASPNLCDKTWITEQYDRYVLGNTVLAQPEDSGVIRIDEETGLGVAISVDGNGRYARLDPYNGAKLALAEAYRNVAVTGARPVAVTDCLNFGSPEDPAVMWQFAEAVRGLADGCAELGIPVTGGNVSFYNQTGAAAIHPTPVVGVLGLLDDVTQRVPMGFARTTGADHDLIFLLGETRLELSGSEWAWVTHEHLGGVPPKVDLAAERTLADLVAEAARVGHLRSAHDLSDGGLAQALVESSLRYNVGARIALPEGFTTGSMPFVFLFSESAGRAMVAVPRGHEKAFTALCAERGVPWTLIGVTDTAGGELEVRDQFTIGLDELRAAFTATLPSLFGGAATTVASPEAAATGATDAEAAGAGVAGAVDTASEPSAPTGTVEPSAPTETAVADPEPAETTSTDPGRVQATTTVEPDPAAEQPDPAEPTVDPAGSTVVPEQPAAPAGERTTPAGGPPTS</sequence>
<dbReference type="CDD" id="cd02203">
    <property type="entry name" value="PurL_repeat1"/>
    <property type="match status" value="1"/>
</dbReference>
<evidence type="ECO:0000256" key="5">
    <source>
        <dbReference type="ARBA" id="ARBA00022755"/>
    </source>
</evidence>
<dbReference type="CDD" id="cd02204">
    <property type="entry name" value="PurL_repeat2"/>
    <property type="match status" value="1"/>
</dbReference>
<feature type="region of interest" description="Disordered" evidence="9">
    <location>
        <begin position="1"/>
        <end position="20"/>
    </location>
</feature>
<dbReference type="InterPro" id="IPR010918">
    <property type="entry name" value="PurM-like_C_dom"/>
</dbReference>
<comment type="caution">
    <text evidence="8">Lacks conserved residue(s) required for the propagation of feature annotation.</text>
</comment>
<feature type="binding site" evidence="8">
    <location>
        <position position="574"/>
    </location>
    <ligand>
        <name>substrate</name>
    </ligand>
</feature>
<keyword evidence="7 8" id="KW-0460">Magnesium</keyword>
<comment type="subcellular location">
    <subcellularLocation>
        <location evidence="8">Cytoplasm</location>
    </subcellularLocation>
</comment>
<dbReference type="SUPFAM" id="SSF55326">
    <property type="entry name" value="PurM N-terminal domain-like"/>
    <property type="match status" value="2"/>
</dbReference>
<organism evidence="13 14">
    <name type="scientific">Plantactinospora sonchi</name>
    <dbReference type="NCBI Taxonomy" id="1544735"/>
    <lineage>
        <taxon>Bacteria</taxon>
        <taxon>Bacillati</taxon>
        <taxon>Actinomycetota</taxon>
        <taxon>Actinomycetes</taxon>
        <taxon>Micromonosporales</taxon>
        <taxon>Micromonosporaceae</taxon>
        <taxon>Plantactinospora</taxon>
    </lineage>
</organism>
<dbReference type="SUPFAM" id="SSF56042">
    <property type="entry name" value="PurM C-terminal domain-like"/>
    <property type="match status" value="2"/>
</dbReference>
<feature type="active site" evidence="8">
    <location>
        <position position="73"/>
    </location>
</feature>
<evidence type="ECO:0000259" key="10">
    <source>
        <dbReference type="Pfam" id="PF00586"/>
    </source>
</evidence>
<dbReference type="Pfam" id="PF00586">
    <property type="entry name" value="AIRS"/>
    <property type="match status" value="2"/>
</dbReference>
<keyword evidence="4 8" id="KW-0547">Nucleotide-binding</keyword>
<feature type="domain" description="Phosphoribosylformylglycinamidine synthase linker" evidence="12">
    <location>
        <begin position="34"/>
        <end position="77"/>
    </location>
</feature>
<reference evidence="13 14" key="1">
    <citation type="submission" date="2024-01" db="EMBL/GenBank/DDBJ databases">
        <title>Genome insights into Plantactinospora sonchi sp. nov.</title>
        <authorList>
            <person name="Wang L."/>
        </authorList>
    </citation>
    <scope>NUCLEOTIDE SEQUENCE [LARGE SCALE GENOMIC DNA]</scope>
    <source>
        <strain evidence="13 14">NEAU-QY2</strain>
    </source>
</reference>
<evidence type="ECO:0000256" key="7">
    <source>
        <dbReference type="ARBA" id="ARBA00022842"/>
    </source>
</evidence>
<feature type="domain" description="PurM-like N-terminal" evidence="10">
    <location>
        <begin position="477"/>
        <end position="595"/>
    </location>
</feature>
<dbReference type="Gene3D" id="3.90.650.10">
    <property type="entry name" value="PurM-like C-terminal domain"/>
    <property type="match status" value="2"/>
</dbReference>
<evidence type="ECO:0000256" key="1">
    <source>
        <dbReference type="ARBA" id="ARBA00022490"/>
    </source>
</evidence>
<dbReference type="InterPro" id="IPR041609">
    <property type="entry name" value="PurL_linker"/>
</dbReference>
<feature type="region of interest" description="Disordered" evidence="9">
    <location>
        <begin position="814"/>
        <end position="903"/>
    </location>
</feature>
<comment type="similarity">
    <text evidence="8">Belongs to the FGAMS family.</text>
</comment>
<evidence type="ECO:0000256" key="2">
    <source>
        <dbReference type="ARBA" id="ARBA00022598"/>
    </source>
</evidence>
<feature type="domain" description="PurM-like N-terminal" evidence="10">
    <location>
        <begin position="101"/>
        <end position="215"/>
    </location>
</feature>
<comment type="catalytic activity">
    <reaction evidence="8">
        <text>N(2)-formyl-N(1)-(5-phospho-beta-D-ribosyl)glycinamide + L-glutamine + ATP + H2O = 2-formamido-N(1)-(5-O-phospho-beta-D-ribosyl)acetamidine + L-glutamate + ADP + phosphate + H(+)</text>
        <dbReference type="Rhea" id="RHEA:17129"/>
        <dbReference type="ChEBI" id="CHEBI:15377"/>
        <dbReference type="ChEBI" id="CHEBI:15378"/>
        <dbReference type="ChEBI" id="CHEBI:29985"/>
        <dbReference type="ChEBI" id="CHEBI:30616"/>
        <dbReference type="ChEBI" id="CHEBI:43474"/>
        <dbReference type="ChEBI" id="CHEBI:58359"/>
        <dbReference type="ChEBI" id="CHEBI:147286"/>
        <dbReference type="ChEBI" id="CHEBI:147287"/>
        <dbReference type="ChEBI" id="CHEBI:456216"/>
        <dbReference type="EC" id="6.3.5.3"/>
    </reaction>
</comment>
<name>A0ABU7RP90_9ACTN</name>
<dbReference type="Gene3D" id="3.30.1330.10">
    <property type="entry name" value="PurM-like, N-terminal domain"/>
    <property type="match status" value="2"/>
</dbReference>
<evidence type="ECO:0000313" key="13">
    <source>
        <dbReference type="EMBL" id="MEE6258261.1"/>
    </source>
</evidence>
<protein>
    <recommendedName>
        <fullName evidence="8">Phosphoribosylformylglycinamidine synthase subunit PurL</fullName>
        <shortName evidence="8">FGAM synthase</shortName>
        <ecNumber evidence="8">6.3.5.3</ecNumber>
    </recommendedName>
    <alternativeName>
        <fullName evidence="8">Formylglycinamide ribonucleotide amidotransferase subunit II</fullName>
        <shortName evidence="8">FGAR amidotransferase II</shortName>
        <shortName evidence="8">FGAR-AT II</shortName>
    </alternativeName>
    <alternativeName>
        <fullName evidence="8">Glutamine amidotransferase PurL</fullName>
    </alternativeName>
    <alternativeName>
        <fullName evidence="8">Phosphoribosylformylglycinamidine synthase subunit II</fullName>
    </alternativeName>
</protein>
<feature type="active site" description="Proton acceptor" evidence="8">
    <location>
        <position position="122"/>
    </location>
</feature>
<comment type="function">
    <text evidence="8">Part of the phosphoribosylformylglycinamidine synthase complex involved in the purines biosynthetic pathway. Catalyzes the ATP-dependent conversion of formylglycinamide ribonucleotide (FGAR) and glutamine to yield formylglycinamidine ribonucleotide (FGAM) and glutamate. The FGAM synthase complex is composed of three subunits. PurQ produces an ammonia molecule by converting glutamine to glutamate. PurL transfers the ammonia molecule to FGAR to form FGAM in an ATP-dependent manner. PurS interacts with PurQ and PurL and is thought to assist in the transfer of the ammonia molecule from PurQ to PurL.</text>
</comment>
<dbReference type="PANTHER" id="PTHR43555:SF1">
    <property type="entry name" value="PHOSPHORIBOSYLFORMYLGLYCINAMIDINE SYNTHASE SUBUNIT PURL"/>
    <property type="match status" value="1"/>
</dbReference>
<feature type="binding site" evidence="8">
    <location>
        <position position="144"/>
    </location>
    <ligand>
        <name>Mg(2+)</name>
        <dbReference type="ChEBI" id="CHEBI:18420"/>
        <label>2</label>
    </ligand>
</feature>
<dbReference type="NCBIfam" id="NF002290">
    <property type="entry name" value="PRK01213.1"/>
    <property type="match status" value="1"/>
</dbReference>
<feature type="binding site" evidence="8">
    <location>
        <position position="534"/>
    </location>
    <ligand>
        <name>ATP</name>
        <dbReference type="ChEBI" id="CHEBI:30616"/>
    </ligand>
</feature>
<dbReference type="Pfam" id="PF02769">
    <property type="entry name" value="AIRS_C"/>
    <property type="match status" value="2"/>
</dbReference>
<evidence type="ECO:0000256" key="6">
    <source>
        <dbReference type="ARBA" id="ARBA00022840"/>
    </source>
</evidence>
<dbReference type="InterPro" id="IPR036676">
    <property type="entry name" value="PurM-like_C_sf"/>
</dbReference>
<dbReference type="InterPro" id="IPR010074">
    <property type="entry name" value="PRibForGlyAmidine_synth_PurL"/>
</dbReference>
<feature type="binding site" evidence="8">
    <location>
        <begin position="121"/>
        <end position="124"/>
    </location>
    <ligand>
        <name>substrate</name>
    </ligand>
</feature>
<keyword evidence="2 8" id="KW-0436">Ligase</keyword>
<feature type="binding site" evidence="8">
    <location>
        <position position="571"/>
    </location>
    <ligand>
        <name>ATP</name>
        <dbReference type="ChEBI" id="CHEBI:30616"/>
    </ligand>
</feature>
<evidence type="ECO:0000259" key="12">
    <source>
        <dbReference type="Pfam" id="PF18072"/>
    </source>
</evidence>
<feature type="binding site" evidence="8">
    <location>
        <position position="76"/>
    </location>
    <ligand>
        <name>ATP</name>
        <dbReference type="ChEBI" id="CHEBI:30616"/>
    </ligand>
</feature>
<evidence type="ECO:0000259" key="11">
    <source>
        <dbReference type="Pfam" id="PF02769"/>
    </source>
</evidence>
<evidence type="ECO:0000313" key="14">
    <source>
        <dbReference type="Proteomes" id="UP001332243"/>
    </source>
</evidence>
<dbReference type="InterPro" id="IPR036921">
    <property type="entry name" value="PurM-like_N_sf"/>
</dbReference>
<comment type="subunit">
    <text evidence="8">Monomer. Part of the FGAM synthase complex composed of 1 PurL, 1 PurQ and 2 PurS subunits.</text>
</comment>
<evidence type="ECO:0000256" key="4">
    <source>
        <dbReference type="ARBA" id="ARBA00022741"/>
    </source>
</evidence>
<dbReference type="HAMAP" id="MF_00420">
    <property type="entry name" value="PurL_2"/>
    <property type="match status" value="1"/>
</dbReference>
<keyword evidence="5 8" id="KW-0658">Purine biosynthesis</keyword>
<evidence type="ECO:0000256" key="8">
    <source>
        <dbReference type="HAMAP-Rule" id="MF_00420"/>
    </source>
</evidence>
<accession>A0ABU7RP90</accession>
<feature type="binding site" evidence="8">
    <location>
        <position position="118"/>
    </location>
    <ligand>
        <name>ATP</name>
        <dbReference type="ChEBI" id="CHEBI:30616"/>
    </ligand>
</feature>
<feature type="binding site" evidence="8">
    <location>
        <position position="572"/>
    </location>
    <ligand>
        <name>Mg(2+)</name>
        <dbReference type="ChEBI" id="CHEBI:18420"/>
        <label>1</label>
    </ligand>
</feature>
<evidence type="ECO:0000256" key="3">
    <source>
        <dbReference type="ARBA" id="ARBA00022723"/>
    </source>
</evidence>
<comment type="pathway">
    <text evidence="8">Purine metabolism; IMP biosynthesis via de novo pathway; 5-amino-1-(5-phospho-D-ribosyl)imidazole from N(2)-formyl-N(1)-(5-phospho-D-ribosyl)glycinamide: step 1/2.</text>
</comment>
<feature type="binding site" evidence="8">
    <location>
        <position position="268"/>
    </location>
    <ligand>
        <name>substrate</name>
    </ligand>
</feature>
<dbReference type="GO" id="GO:0004642">
    <property type="term" value="F:phosphoribosylformylglycinamidine synthase activity"/>
    <property type="evidence" value="ECO:0007669"/>
    <property type="project" value="UniProtKB-EC"/>
</dbReference>